<keyword evidence="2" id="KW-1185">Reference proteome</keyword>
<name>A0AAU9K5Q0_9CILI</name>
<evidence type="ECO:0000313" key="2">
    <source>
        <dbReference type="Proteomes" id="UP001162131"/>
    </source>
</evidence>
<dbReference type="EMBL" id="CAJZBQ010000060">
    <property type="protein sequence ID" value="CAG9334899.1"/>
    <property type="molecule type" value="Genomic_DNA"/>
</dbReference>
<comment type="caution">
    <text evidence="1">The sequence shown here is derived from an EMBL/GenBank/DDBJ whole genome shotgun (WGS) entry which is preliminary data.</text>
</comment>
<evidence type="ECO:0008006" key="3">
    <source>
        <dbReference type="Google" id="ProtNLM"/>
    </source>
</evidence>
<accession>A0AAU9K5Q0</accession>
<organism evidence="1 2">
    <name type="scientific">Blepharisma stoltei</name>
    <dbReference type="NCBI Taxonomy" id="1481888"/>
    <lineage>
        <taxon>Eukaryota</taxon>
        <taxon>Sar</taxon>
        <taxon>Alveolata</taxon>
        <taxon>Ciliophora</taxon>
        <taxon>Postciliodesmatophora</taxon>
        <taxon>Heterotrichea</taxon>
        <taxon>Heterotrichida</taxon>
        <taxon>Blepharismidae</taxon>
        <taxon>Blepharisma</taxon>
    </lineage>
</organism>
<dbReference type="Proteomes" id="UP001162131">
    <property type="component" value="Unassembled WGS sequence"/>
</dbReference>
<gene>
    <name evidence="1" type="ORF">BSTOLATCC_MIC62483</name>
</gene>
<dbReference type="CDD" id="cd00821">
    <property type="entry name" value="PH"/>
    <property type="match status" value="1"/>
</dbReference>
<proteinExistence type="predicted"/>
<evidence type="ECO:0000313" key="1">
    <source>
        <dbReference type="EMBL" id="CAG9334899.1"/>
    </source>
</evidence>
<dbReference type="SUPFAM" id="SSF50729">
    <property type="entry name" value="PH domain-like"/>
    <property type="match status" value="1"/>
</dbReference>
<dbReference type="AlphaFoldDB" id="A0AAU9K5Q0"/>
<protein>
    <recommendedName>
        <fullName evidence="3">PH domain-containing protein</fullName>
    </recommendedName>
</protein>
<sequence>MGNRACNECANDNYEETLRNNIQFEPKNEMQMYDEIFEMNFDMEIDSVAEENVCANHIPVQNLEITPINNEYLLHTSPLNTQRSKVSVRSNRSNKANPQNFEFDPNLKEMQGELFRVKPLPKELYISRWCTLTSFSFSYHKSQYSSLFEERPLLEIPTSSISHISAFRDQKFYFEIHTNDFNYFNSSNLLTARTNNLFEQAAMDASNSMNKSHLMQRPRYLTPVSPKQSSSLVKTILIPVVPKNFKKNGQSVRKMKNAWTNRENQMYLCEERLLFAIDEEYEWKKWLYAFTKIMKVSVKDHN</sequence>
<reference evidence="1" key="1">
    <citation type="submission" date="2021-09" db="EMBL/GenBank/DDBJ databases">
        <authorList>
            <consortium name="AG Swart"/>
            <person name="Singh M."/>
            <person name="Singh A."/>
            <person name="Seah K."/>
            <person name="Emmerich C."/>
        </authorList>
    </citation>
    <scope>NUCLEOTIDE SEQUENCE</scope>
    <source>
        <strain evidence="1">ATCC30299</strain>
    </source>
</reference>